<dbReference type="InterPro" id="IPR036571">
    <property type="entry name" value="MECDP_synthase_sf"/>
</dbReference>
<dbReference type="InterPro" id="IPR034683">
    <property type="entry name" value="IspD/TarI"/>
</dbReference>
<feature type="binding site" evidence="10">
    <location>
        <position position="234"/>
    </location>
    <ligand>
        <name>a divalent metal cation</name>
        <dbReference type="ChEBI" id="CHEBI:60240"/>
    </ligand>
</feature>
<organism evidence="13 14">
    <name type="scientific">Thermanaerovibrio acidaminovorans (strain ATCC 49978 / DSM 6589 / Su883)</name>
    <name type="common">Selenomonas acidaminovorans</name>
    <dbReference type="NCBI Taxonomy" id="525903"/>
    <lineage>
        <taxon>Bacteria</taxon>
        <taxon>Thermotogati</taxon>
        <taxon>Synergistota</taxon>
        <taxon>Synergistia</taxon>
        <taxon>Synergistales</taxon>
        <taxon>Synergistaceae</taxon>
        <taxon>Thermanaerovibrio</taxon>
    </lineage>
</organism>
<evidence type="ECO:0000256" key="2">
    <source>
        <dbReference type="ARBA" id="ARBA00004709"/>
    </source>
</evidence>
<evidence type="ECO:0000256" key="11">
    <source>
        <dbReference type="RuleBase" id="RU004395"/>
    </source>
</evidence>
<dbReference type="SUPFAM" id="SSF69765">
    <property type="entry name" value="IpsF-like"/>
    <property type="match status" value="1"/>
</dbReference>
<feature type="site" description="Transition state stabilizer" evidence="10">
    <location>
        <position position="259"/>
    </location>
</feature>
<dbReference type="InterPro" id="IPR003526">
    <property type="entry name" value="MECDP_synthase"/>
</dbReference>
<dbReference type="GO" id="GO:0016114">
    <property type="term" value="P:terpenoid biosynthetic process"/>
    <property type="evidence" value="ECO:0007669"/>
    <property type="project" value="InterPro"/>
</dbReference>
<keyword evidence="7 10" id="KW-0414">Isoprene biosynthesis</keyword>
<evidence type="ECO:0000313" key="13">
    <source>
        <dbReference type="EMBL" id="ACZ19233.1"/>
    </source>
</evidence>
<dbReference type="OrthoDB" id="9806837at2"/>
<keyword evidence="6 10" id="KW-0479">Metal-binding</keyword>
<dbReference type="EMBL" id="CP001818">
    <property type="protein sequence ID" value="ACZ19233.1"/>
    <property type="molecule type" value="Genomic_DNA"/>
</dbReference>
<dbReference type="InterPro" id="IPR018294">
    <property type="entry name" value="ISPD_synthase_CS"/>
</dbReference>
<dbReference type="HAMAP" id="MF_00107">
    <property type="entry name" value="IspF"/>
    <property type="match status" value="1"/>
</dbReference>
<comment type="catalytic activity">
    <reaction evidence="1 10 11">
        <text>4-CDP-2-C-methyl-D-erythritol 2-phosphate = 2-C-methyl-D-erythritol 2,4-cyclic diphosphate + CMP</text>
        <dbReference type="Rhea" id="RHEA:23864"/>
        <dbReference type="ChEBI" id="CHEBI:57919"/>
        <dbReference type="ChEBI" id="CHEBI:58483"/>
        <dbReference type="ChEBI" id="CHEBI:60377"/>
        <dbReference type="EC" id="4.6.1.12"/>
    </reaction>
</comment>
<dbReference type="KEGG" id="tai:Taci_1001"/>
<dbReference type="HOGENOM" id="CLU_042800_2_5_0"/>
<gene>
    <name evidence="10" type="primary">ispF</name>
    <name evidence="13" type="ordered locus">Taci_1001</name>
</gene>
<dbReference type="GO" id="GO:0070567">
    <property type="term" value="F:cytidylyltransferase activity"/>
    <property type="evidence" value="ECO:0007669"/>
    <property type="project" value="InterPro"/>
</dbReference>
<dbReference type="NCBIfam" id="TIGR00151">
    <property type="entry name" value="ispF"/>
    <property type="match status" value="1"/>
</dbReference>
<evidence type="ECO:0000313" key="14">
    <source>
        <dbReference type="Proteomes" id="UP000002030"/>
    </source>
</evidence>
<keyword evidence="8 10" id="KW-0456">Lyase</keyword>
<dbReference type="Proteomes" id="UP000002030">
    <property type="component" value="Chromosome"/>
</dbReference>
<evidence type="ECO:0000256" key="6">
    <source>
        <dbReference type="ARBA" id="ARBA00022723"/>
    </source>
</evidence>
<evidence type="ECO:0000256" key="3">
    <source>
        <dbReference type="ARBA" id="ARBA00012579"/>
    </source>
</evidence>
<dbReference type="CDD" id="cd02516">
    <property type="entry name" value="CDP-ME_synthetase"/>
    <property type="match status" value="1"/>
</dbReference>
<keyword evidence="9" id="KW-0511">Multifunctional enzyme</keyword>
<evidence type="ECO:0000256" key="5">
    <source>
        <dbReference type="ARBA" id="ARBA00022695"/>
    </source>
</evidence>
<accession>D1B5E2</accession>
<feature type="site" description="Transition state stabilizer" evidence="10">
    <location>
        <position position="357"/>
    </location>
</feature>
<dbReference type="EC" id="4.6.1.12" evidence="3 10"/>
<dbReference type="Gene3D" id="3.90.550.10">
    <property type="entry name" value="Spore Coat Polysaccharide Biosynthesis Protein SpsA, Chain A"/>
    <property type="match status" value="1"/>
</dbReference>
<feature type="binding site" evidence="10">
    <location>
        <position position="267"/>
    </location>
    <ligand>
        <name>a divalent metal cation</name>
        <dbReference type="ChEBI" id="CHEBI:60240"/>
    </ligand>
</feature>
<dbReference type="PANTHER" id="PTHR43181:SF1">
    <property type="entry name" value="2-C-METHYL-D-ERYTHRITOL 2,4-CYCLODIPHOSPHATE SYNTHASE, CHLOROPLASTIC"/>
    <property type="match status" value="1"/>
</dbReference>
<sequence>MRWSFVCVAAGSGSRLGGEPKQFRLLGGRPVWAWSAEVARQLWREGLVGDFVLVVPHSHPLEAILEEWEGPLAPMGFSVVAGGLRRQDSVIRGIAQARGEMVLVHDAARPLVSLDLCLRLIRRAEERGSAVPLIGCHDSVRAMSDGEVVGSLDRSGLMLTQTPQAFPRLQLMEVLSQGGKFTDEAEAWLASGRRIGWVEGDRRAFKVTDQLDWEVARALVEPVEYRCGHGYDVHPLVPGRPLILGGLEIEGANLGLQGHSDADAVCHAVADAILGAAGEPDIGTLFPASDDRYKGAYSLDLLAEAYRRVVQGGFQIQWVDVTINAQVPKLSSWIPRIRSSISRALGGLKVVNVKVKSGEHVGSVGRGESIVCHAVATLRRS</sequence>
<dbReference type="RefSeq" id="WP_012869748.1">
    <property type="nucleotide sequence ID" value="NC_013522.1"/>
</dbReference>
<dbReference type="PROSITE" id="PS01350">
    <property type="entry name" value="ISPF"/>
    <property type="match status" value="1"/>
</dbReference>
<feature type="domain" description="2-C-methyl-D-erythritol 2,4-cyclodiphosphate synthase" evidence="12">
    <location>
        <begin position="226"/>
        <end position="378"/>
    </location>
</feature>
<dbReference type="UniPathway" id="UPA00056">
    <property type="reaction ID" value="UER00095"/>
</dbReference>
<dbReference type="SUPFAM" id="SSF53448">
    <property type="entry name" value="Nucleotide-diphospho-sugar transferases"/>
    <property type="match status" value="1"/>
</dbReference>
<evidence type="ECO:0000256" key="9">
    <source>
        <dbReference type="ARBA" id="ARBA00023268"/>
    </source>
</evidence>
<dbReference type="STRING" id="525903.Taci_1001"/>
<dbReference type="eggNOG" id="COG1211">
    <property type="taxonomic scope" value="Bacteria"/>
</dbReference>
<evidence type="ECO:0000256" key="4">
    <source>
        <dbReference type="ARBA" id="ARBA00022679"/>
    </source>
</evidence>
<dbReference type="InterPro" id="IPR029044">
    <property type="entry name" value="Nucleotide-diphossugar_trans"/>
</dbReference>
<feature type="binding site" evidence="10">
    <location>
        <begin position="281"/>
        <end position="283"/>
    </location>
    <ligand>
        <name>4-CDP-2-C-methyl-D-erythritol 2-phosphate</name>
        <dbReference type="ChEBI" id="CHEBI:57919"/>
    </ligand>
</feature>
<protein>
    <recommendedName>
        <fullName evidence="3 10">2-C-methyl-D-erythritol 2,4-cyclodiphosphate synthase</fullName>
        <shortName evidence="10">MECDP-synthase</shortName>
        <shortName evidence="10">MECPP-synthase</shortName>
        <shortName evidence="10">MECPS</shortName>
        <ecNumber evidence="3 10">4.6.1.12</ecNumber>
    </recommendedName>
</protein>
<name>D1B5E2_THEAS</name>
<dbReference type="Gene3D" id="3.30.1330.50">
    <property type="entry name" value="2-C-methyl-D-erythritol 2,4-cyclodiphosphate synthase"/>
    <property type="match status" value="1"/>
</dbReference>
<reference evidence="13 14" key="1">
    <citation type="journal article" date="2009" name="Stand. Genomic Sci.">
        <title>Complete genome sequence of Thermanaerovibrio acidaminovorans type strain (Su883).</title>
        <authorList>
            <person name="Chovatia M."/>
            <person name="Sikorski J."/>
            <person name="Schroder M."/>
            <person name="Lapidus A."/>
            <person name="Nolan M."/>
            <person name="Tice H."/>
            <person name="Glavina Del Rio T."/>
            <person name="Copeland A."/>
            <person name="Cheng J.F."/>
            <person name="Lucas S."/>
            <person name="Chen F."/>
            <person name="Bruce D."/>
            <person name="Goodwin L."/>
            <person name="Pitluck S."/>
            <person name="Ivanova N."/>
            <person name="Mavromatis K."/>
            <person name="Ovchinnikova G."/>
            <person name="Pati A."/>
            <person name="Chen A."/>
            <person name="Palaniappan K."/>
            <person name="Land M."/>
            <person name="Hauser L."/>
            <person name="Chang Y.J."/>
            <person name="Jeffries C.D."/>
            <person name="Chain P."/>
            <person name="Saunders E."/>
            <person name="Detter J.C."/>
            <person name="Brettin T."/>
            <person name="Rohde M."/>
            <person name="Goker M."/>
            <person name="Spring S."/>
            <person name="Bristow J."/>
            <person name="Markowitz V."/>
            <person name="Hugenholtz P."/>
            <person name="Kyrpides N.C."/>
            <person name="Klenk H.P."/>
            <person name="Eisen J.A."/>
        </authorList>
    </citation>
    <scope>NUCLEOTIDE SEQUENCE [LARGE SCALE GENOMIC DNA]</scope>
    <source>
        <strain evidence="14">ATCC 49978 / DSM 6589 / Su883</strain>
    </source>
</reference>
<dbReference type="Pfam" id="PF02542">
    <property type="entry name" value="YgbB"/>
    <property type="match status" value="1"/>
</dbReference>
<dbReference type="eggNOG" id="COG0245">
    <property type="taxonomic scope" value="Bacteria"/>
</dbReference>
<dbReference type="AlphaFoldDB" id="D1B5E2"/>
<proteinExistence type="inferred from homology"/>
<dbReference type="PROSITE" id="PS01295">
    <property type="entry name" value="ISPD"/>
    <property type="match status" value="1"/>
</dbReference>
<comment type="cofactor">
    <cofactor evidence="10">
        <name>a divalent metal cation</name>
        <dbReference type="ChEBI" id="CHEBI:60240"/>
    </cofactor>
    <text evidence="10">Binds 1 divalent metal cation per subunit.</text>
</comment>
<dbReference type="InterPro" id="IPR020555">
    <property type="entry name" value="MECDP_synthase_CS"/>
</dbReference>
<dbReference type="GO" id="GO:0008685">
    <property type="term" value="F:2-C-methyl-D-erythritol 2,4-cyclodiphosphate synthase activity"/>
    <property type="evidence" value="ECO:0007669"/>
    <property type="project" value="UniProtKB-UniRule"/>
</dbReference>
<evidence type="ECO:0000256" key="8">
    <source>
        <dbReference type="ARBA" id="ARBA00023239"/>
    </source>
</evidence>
<dbReference type="CDD" id="cd00554">
    <property type="entry name" value="MECDP_synthase"/>
    <property type="match status" value="1"/>
</dbReference>
<dbReference type="GO" id="GO:0019288">
    <property type="term" value="P:isopentenyl diphosphate biosynthetic process, methylerythritol 4-phosphate pathway"/>
    <property type="evidence" value="ECO:0007669"/>
    <property type="project" value="UniProtKB-UniRule"/>
</dbReference>
<dbReference type="Pfam" id="PF01128">
    <property type="entry name" value="IspD"/>
    <property type="match status" value="1"/>
</dbReference>
<feature type="binding site" evidence="10">
    <location>
        <position position="232"/>
    </location>
    <ligand>
        <name>a divalent metal cation</name>
        <dbReference type="ChEBI" id="CHEBI:60240"/>
    </ligand>
</feature>
<dbReference type="PANTHER" id="PTHR43181">
    <property type="entry name" value="2-C-METHYL-D-ERYTHRITOL 2,4-CYCLODIPHOSPHATE SYNTHASE, CHLOROPLASTIC"/>
    <property type="match status" value="1"/>
</dbReference>
<comment type="pathway">
    <text evidence="2 10">Isoprenoid biosynthesis; isopentenyl diphosphate biosynthesis via DXP pathway; isopentenyl diphosphate from 1-deoxy-D-xylulose 5-phosphate: step 4/6.</text>
</comment>
<evidence type="ECO:0000259" key="12">
    <source>
        <dbReference type="Pfam" id="PF02542"/>
    </source>
</evidence>
<feature type="binding site" evidence="10">
    <location>
        <begin position="232"/>
        <end position="234"/>
    </location>
    <ligand>
        <name>4-CDP-2-C-methyl-D-erythritol 2-phosphate</name>
        <dbReference type="ChEBI" id="CHEBI:57919"/>
    </ligand>
</feature>
<keyword evidence="4" id="KW-0808">Transferase</keyword>
<evidence type="ECO:0000256" key="1">
    <source>
        <dbReference type="ARBA" id="ARBA00000200"/>
    </source>
</evidence>
<keyword evidence="5" id="KW-0548">Nucleotidyltransferase</keyword>
<comment type="similarity">
    <text evidence="10 11">Belongs to the IspF family.</text>
</comment>
<evidence type="ECO:0000256" key="7">
    <source>
        <dbReference type="ARBA" id="ARBA00023229"/>
    </source>
</evidence>
<feature type="binding site" evidence="10">
    <location>
        <position position="366"/>
    </location>
    <ligand>
        <name>4-CDP-2-C-methyl-D-erythritol 2-phosphate</name>
        <dbReference type="ChEBI" id="CHEBI:57919"/>
    </ligand>
</feature>
<comment type="function">
    <text evidence="10">Involved in the biosynthesis of isopentenyl diphosphate (IPP) and dimethylallyl diphosphate (DMAPP), two major building blocks of isoprenoid compounds. Catalyzes the conversion of 4-diphosphocytidyl-2-C-methyl-D-erythritol 2-phosphate (CDP-ME2P) to 2-C-methyl-D-erythritol 2,4-cyclodiphosphate (ME-CPP) with a corresponding release of cytidine 5-monophosphate (CMP).</text>
</comment>
<comment type="caution">
    <text evidence="10">Lacks conserved residue(s) required for the propagation of feature annotation.</text>
</comment>
<comment type="subunit">
    <text evidence="10">Homotrimer.</text>
</comment>
<feature type="binding site" evidence="10">
    <location>
        <begin position="259"/>
        <end position="260"/>
    </location>
    <ligand>
        <name>4-CDP-2-C-methyl-D-erythritol 2-phosphate</name>
        <dbReference type="ChEBI" id="CHEBI:57919"/>
    </ligand>
</feature>
<evidence type="ECO:0000256" key="10">
    <source>
        <dbReference type="HAMAP-Rule" id="MF_00107"/>
    </source>
</evidence>
<dbReference type="GO" id="GO:0046872">
    <property type="term" value="F:metal ion binding"/>
    <property type="evidence" value="ECO:0007669"/>
    <property type="project" value="UniProtKB-KW"/>
</dbReference>
<dbReference type="EnsemblBacteria" id="ACZ19233">
    <property type="protein sequence ID" value="ACZ19233"/>
    <property type="gene ID" value="Taci_1001"/>
</dbReference>
<keyword evidence="14" id="KW-1185">Reference proteome</keyword>